<feature type="compositionally biased region" description="Low complexity" evidence="1">
    <location>
        <begin position="407"/>
        <end position="428"/>
    </location>
</feature>
<dbReference type="EMBL" id="KI913182">
    <property type="protein sequence ID" value="ETV68793.1"/>
    <property type="molecule type" value="Genomic_DNA"/>
</dbReference>
<proteinExistence type="predicted"/>
<dbReference type="OrthoDB" id="79814at2759"/>
<sequence>MPAATGKVPAVLLRPPAGIDAQHPINALATHGDPSGELTAPAKFWVQHSLYPTLKKACGTKDAPGIRKQNASRVLSELRQARSVVETQLEDFHRGLLDLDAWLTNVSPPVQLVGGDGGGSASTTDEVRERRKKKRRRKVNASSSELPGETAVDLAPSFDVDAMDMDAPCTTSECWQYLRASSFFAPVTQDVVEHILAPLPTTLFTQPDECIDDGIACPTYDDPSCTRACSLSEKLLAALVDIHGPSPTTSAPDEGDDEGDGVRPSHDKHPLGGSHDAPPSYPATDDVPSTSKLQHELALVGLVRPPPPSVHPPPSSGHDTGDVAAVFGGAPDVESRLAQATKACLALHASTNAIKASLRDRIYLCHHPRIDHKATTRDDHAHVVTQYRKLSKRKADDARRKLRRTAKATSARKQQQQHLLQSSSARRQQPLDHRPPSGHPPDQLDPPASVSIT</sequence>
<dbReference type="AlphaFoldDB" id="W4FQ28"/>
<feature type="compositionally biased region" description="Basic residues" evidence="1">
    <location>
        <begin position="130"/>
        <end position="139"/>
    </location>
</feature>
<dbReference type="VEuPathDB" id="FungiDB:H257_15356"/>
<protein>
    <submittedName>
        <fullName evidence="2">Uncharacterized protein</fullName>
    </submittedName>
</protein>
<evidence type="ECO:0000256" key="1">
    <source>
        <dbReference type="SAM" id="MobiDB-lite"/>
    </source>
</evidence>
<gene>
    <name evidence="2" type="ORF">H257_15356</name>
</gene>
<feature type="compositionally biased region" description="Pro residues" evidence="1">
    <location>
        <begin position="304"/>
        <end position="315"/>
    </location>
</feature>
<feature type="region of interest" description="Disordered" evidence="1">
    <location>
        <begin position="243"/>
        <end position="323"/>
    </location>
</feature>
<reference evidence="2" key="1">
    <citation type="submission" date="2013-12" db="EMBL/GenBank/DDBJ databases">
        <title>The Genome Sequence of Aphanomyces astaci APO3.</title>
        <authorList>
            <consortium name="The Broad Institute Genomics Platform"/>
            <person name="Russ C."/>
            <person name="Tyler B."/>
            <person name="van West P."/>
            <person name="Dieguez-Uribeondo J."/>
            <person name="Young S.K."/>
            <person name="Zeng Q."/>
            <person name="Gargeya S."/>
            <person name="Fitzgerald M."/>
            <person name="Abouelleil A."/>
            <person name="Alvarado L."/>
            <person name="Chapman S.B."/>
            <person name="Gainer-Dewar J."/>
            <person name="Goldberg J."/>
            <person name="Griggs A."/>
            <person name="Gujja S."/>
            <person name="Hansen M."/>
            <person name="Howarth C."/>
            <person name="Imamovic A."/>
            <person name="Ireland A."/>
            <person name="Larimer J."/>
            <person name="McCowan C."/>
            <person name="Murphy C."/>
            <person name="Pearson M."/>
            <person name="Poon T.W."/>
            <person name="Priest M."/>
            <person name="Roberts A."/>
            <person name="Saif S."/>
            <person name="Shea T."/>
            <person name="Sykes S."/>
            <person name="Wortman J."/>
            <person name="Nusbaum C."/>
            <person name="Birren B."/>
        </authorList>
    </citation>
    <scope>NUCLEOTIDE SEQUENCE [LARGE SCALE GENOMIC DNA]</scope>
    <source>
        <strain evidence="2">APO3</strain>
    </source>
</reference>
<feature type="compositionally biased region" description="Basic and acidic residues" evidence="1">
    <location>
        <begin position="260"/>
        <end position="270"/>
    </location>
</feature>
<organism evidence="2">
    <name type="scientific">Aphanomyces astaci</name>
    <name type="common">Crayfish plague agent</name>
    <dbReference type="NCBI Taxonomy" id="112090"/>
    <lineage>
        <taxon>Eukaryota</taxon>
        <taxon>Sar</taxon>
        <taxon>Stramenopiles</taxon>
        <taxon>Oomycota</taxon>
        <taxon>Saprolegniomycetes</taxon>
        <taxon>Saprolegniales</taxon>
        <taxon>Verrucalvaceae</taxon>
        <taxon>Aphanomyces</taxon>
    </lineage>
</organism>
<name>W4FQ28_APHAT</name>
<dbReference type="GeneID" id="20817352"/>
<accession>W4FQ28</accession>
<feature type="region of interest" description="Disordered" evidence="1">
    <location>
        <begin position="110"/>
        <end position="150"/>
    </location>
</feature>
<dbReference type="RefSeq" id="XP_009841747.1">
    <property type="nucleotide sequence ID" value="XM_009843445.1"/>
</dbReference>
<evidence type="ECO:0000313" key="2">
    <source>
        <dbReference type="EMBL" id="ETV68793.1"/>
    </source>
</evidence>
<feature type="region of interest" description="Disordered" evidence="1">
    <location>
        <begin position="387"/>
        <end position="453"/>
    </location>
</feature>